<reference evidence="2 3" key="1">
    <citation type="journal article" date="2020" name="Genomics">
        <title>Complete, high-quality genomes from long-read metagenomic sequencing of two wolf lichen thalli reveals enigmatic genome architecture.</title>
        <authorList>
            <person name="McKenzie S.K."/>
            <person name="Walston R.F."/>
            <person name="Allen J.L."/>
        </authorList>
    </citation>
    <scope>NUCLEOTIDE SEQUENCE [LARGE SCALE GENOMIC DNA]</scope>
    <source>
        <strain evidence="2">WasteWater1</strain>
    </source>
</reference>
<evidence type="ECO:0000256" key="1">
    <source>
        <dbReference type="SAM" id="MobiDB-lite"/>
    </source>
</evidence>
<name>A0A8H6C6I0_9LECA</name>
<dbReference type="RefSeq" id="XP_037147340.1">
    <property type="nucleotide sequence ID" value="XM_037297215.1"/>
</dbReference>
<sequence>MDTGGQGRQGPSWGGMEGLLVQRRRASRILSLQHFNHAGWWKGVRIEVAAKDVRNRLLSTVLTYTSVLKERAWKLMANADRIARLTQAANAIGQRAVDRLAEPEGEKGTIEGEEVRVNTDQDKGYEADFDEFGFLSADQAMLRHSHLAKREKKSVRKRAMRWHFCRPNRNGWDDYLIGQRNAALRATEPEVDLAEASISEMEVSSSESGNSSAESLHLVTPMVRFLVSDAEDASSRSPDSPMQEAPLETADDPPLEEDESLDSWSDPDETLATIGDSVGLAVRLF</sequence>
<feature type="region of interest" description="Disordered" evidence="1">
    <location>
        <begin position="230"/>
        <end position="272"/>
    </location>
</feature>
<accession>A0A8H6C6I0</accession>
<dbReference type="Proteomes" id="UP000593566">
    <property type="component" value="Unassembled WGS sequence"/>
</dbReference>
<feature type="compositionally biased region" description="Acidic residues" evidence="1">
    <location>
        <begin position="249"/>
        <end position="269"/>
    </location>
</feature>
<evidence type="ECO:0000313" key="3">
    <source>
        <dbReference type="Proteomes" id="UP000593566"/>
    </source>
</evidence>
<gene>
    <name evidence="2" type="ORF">HO133_006317</name>
</gene>
<protein>
    <submittedName>
        <fullName evidence="2">Uncharacterized protein</fullName>
    </submittedName>
</protein>
<proteinExistence type="predicted"/>
<evidence type="ECO:0000313" key="2">
    <source>
        <dbReference type="EMBL" id="KAF6217905.1"/>
    </source>
</evidence>
<keyword evidence="3" id="KW-1185">Reference proteome</keyword>
<organism evidence="2 3">
    <name type="scientific">Letharia lupina</name>
    <dbReference type="NCBI Taxonomy" id="560253"/>
    <lineage>
        <taxon>Eukaryota</taxon>
        <taxon>Fungi</taxon>
        <taxon>Dikarya</taxon>
        <taxon>Ascomycota</taxon>
        <taxon>Pezizomycotina</taxon>
        <taxon>Lecanoromycetes</taxon>
        <taxon>OSLEUM clade</taxon>
        <taxon>Lecanoromycetidae</taxon>
        <taxon>Lecanorales</taxon>
        <taxon>Lecanorineae</taxon>
        <taxon>Parmeliaceae</taxon>
        <taxon>Letharia</taxon>
    </lineage>
</organism>
<dbReference type="AlphaFoldDB" id="A0A8H6C6I0"/>
<dbReference type="EMBL" id="JACCJB010000024">
    <property type="protein sequence ID" value="KAF6217905.1"/>
    <property type="molecule type" value="Genomic_DNA"/>
</dbReference>
<comment type="caution">
    <text evidence="2">The sequence shown here is derived from an EMBL/GenBank/DDBJ whole genome shotgun (WGS) entry which is preliminary data.</text>
</comment>
<dbReference type="GeneID" id="59334718"/>